<dbReference type="Proteomes" id="UP000017559">
    <property type="component" value="Unassembled WGS sequence"/>
</dbReference>
<feature type="domain" description="F-box" evidence="2">
    <location>
        <begin position="30"/>
        <end position="79"/>
    </location>
</feature>
<dbReference type="PROSITE" id="PS50181">
    <property type="entry name" value="FBOX"/>
    <property type="match status" value="1"/>
</dbReference>
<dbReference type="AlphaFoldDB" id="V2WW92"/>
<dbReference type="InterPro" id="IPR036047">
    <property type="entry name" value="F-box-like_dom_sf"/>
</dbReference>
<accession>V2WW92</accession>
<organism evidence="3 4">
    <name type="scientific">Moniliophthora roreri (strain MCA 2997)</name>
    <name type="common">Cocoa frosty pod rot fungus</name>
    <name type="synonym">Crinipellis roreri</name>
    <dbReference type="NCBI Taxonomy" id="1381753"/>
    <lineage>
        <taxon>Eukaryota</taxon>
        <taxon>Fungi</taxon>
        <taxon>Dikarya</taxon>
        <taxon>Basidiomycota</taxon>
        <taxon>Agaricomycotina</taxon>
        <taxon>Agaricomycetes</taxon>
        <taxon>Agaricomycetidae</taxon>
        <taxon>Agaricales</taxon>
        <taxon>Marasmiineae</taxon>
        <taxon>Marasmiaceae</taxon>
        <taxon>Moniliophthora</taxon>
    </lineage>
</organism>
<evidence type="ECO:0000259" key="2">
    <source>
        <dbReference type="PROSITE" id="PS50181"/>
    </source>
</evidence>
<dbReference type="Pfam" id="PF00646">
    <property type="entry name" value="F-box"/>
    <property type="match status" value="1"/>
</dbReference>
<comment type="caution">
    <text evidence="3">The sequence shown here is derived from an EMBL/GenBank/DDBJ whole genome shotgun (WGS) entry which is preliminary data.</text>
</comment>
<evidence type="ECO:0000313" key="3">
    <source>
        <dbReference type="EMBL" id="ESK85857.1"/>
    </source>
</evidence>
<evidence type="ECO:0000256" key="1">
    <source>
        <dbReference type="SAM" id="MobiDB-lite"/>
    </source>
</evidence>
<gene>
    <name evidence="3" type="ORF">Moror_2349</name>
</gene>
<name>V2WW92_MONRO</name>
<protein>
    <recommendedName>
        <fullName evidence="2">F-box domain-containing protein</fullName>
    </recommendedName>
</protein>
<dbReference type="KEGG" id="mrr:Moror_2349"/>
<reference evidence="3 4" key="1">
    <citation type="journal article" date="2014" name="BMC Genomics">
        <title>Genome and secretome analysis of the hemibiotrophic fungal pathogen, Moniliophthora roreri, which causes frosty pod rot disease of cacao: mechanisms of the biotrophic and necrotrophic phases.</title>
        <authorList>
            <person name="Meinhardt L.W."/>
            <person name="Costa G.G.L."/>
            <person name="Thomazella D.P.T."/>
            <person name="Teixeira P.J.P.L."/>
            <person name="Carazzolle M.F."/>
            <person name="Schuster S.C."/>
            <person name="Carlson J.E."/>
            <person name="Guiltinan M.J."/>
            <person name="Mieczkowski P."/>
            <person name="Farmer A."/>
            <person name="Ramaraj T."/>
            <person name="Crozier J."/>
            <person name="Davis R.E."/>
            <person name="Shao J."/>
            <person name="Melnick R.L."/>
            <person name="Pereira G.A.G."/>
            <person name="Bailey B.A."/>
        </authorList>
    </citation>
    <scope>NUCLEOTIDE SEQUENCE [LARGE SCALE GENOMIC DNA]</scope>
    <source>
        <strain evidence="3 4">MCA 2997</strain>
    </source>
</reference>
<sequence>MAKKRKAVASEGQEDNGEVEKKSARRRRSLQSIMEMPMDVLFEILGHLKPYDLLRLTWTSKKLRQILMSKTSTTIWKTSRTRAGIPDFNPFMSEPALASLLFHPFCGFCHTAKVQKINWGAFVRCCKVCSIKNYCTPTFAAHRLELKLVFPSDLWKTLPYLVEEHDIVFGRRVVSLYSIQAAQELSAEFANISSNERDALTAKKLEAYKEKSKVILAFQEWDKSRIDDRGTELKLARASRFEAIISKLEAAGWAAELANEESREKLSQHKLVKQPKPLTERIWKNISKTLLDFMAEVKTARMAEERLDTSRKRFRLIDGMLRSLEMTMPRGTIMPLDLDVAFWEPFRTIIEDLPVEAGADLSVFEEAATKLPQFIEDWNQQRREECLRALRAHQTNATEEDLHLATSLFRCTGPTCKNIYSYPAIISHHCRLSYDESLPQWSEYDPFDLDRPFSSLFSRDKPASDGSFERVTAAAQITRTVCQLHSLDPSTTSSHTMVTLNPFVECKTCNTASEGDRALMKWTEALSHSEKHDFAAVSKEATTADVDFTSSIVSLFERHTEMERRYRCKHCNFRDGLHTVENHLKER</sequence>
<dbReference type="EMBL" id="AWSO01001005">
    <property type="protein sequence ID" value="ESK85857.1"/>
    <property type="molecule type" value="Genomic_DNA"/>
</dbReference>
<dbReference type="SMART" id="SM00256">
    <property type="entry name" value="FBOX"/>
    <property type="match status" value="1"/>
</dbReference>
<dbReference type="InterPro" id="IPR001810">
    <property type="entry name" value="F-box_dom"/>
</dbReference>
<dbReference type="HOGENOM" id="CLU_010790_2_3_1"/>
<dbReference type="OrthoDB" id="2322499at2759"/>
<evidence type="ECO:0000313" key="4">
    <source>
        <dbReference type="Proteomes" id="UP000017559"/>
    </source>
</evidence>
<feature type="region of interest" description="Disordered" evidence="1">
    <location>
        <begin position="1"/>
        <end position="26"/>
    </location>
</feature>
<keyword evidence="4" id="KW-1185">Reference proteome</keyword>
<proteinExistence type="predicted"/>
<dbReference type="SUPFAM" id="SSF81383">
    <property type="entry name" value="F-box domain"/>
    <property type="match status" value="1"/>
</dbReference>